<organism evidence="2 3">
    <name type="scientific">Mikania micrantha</name>
    <name type="common">bitter vine</name>
    <dbReference type="NCBI Taxonomy" id="192012"/>
    <lineage>
        <taxon>Eukaryota</taxon>
        <taxon>Viridiplantae</taxon>
        <taxon>Streptophyta</taxon>
        <taxon>Embryophyta</taxon>
        <taxon>Tracheophyta</taxon>
        <taxon>Spermatophyta</taxon>
        <taxon>Magnoliopsida</taxon>
        <taxon>eudicotyledons</taxon>
        <taxon>Gunneridae</taxon>
        <taxon>Pentapetalae</taxon>
        <taxon>asterids</taxon>
        <taxon>campanulids</taxon>
        <taxon>Asterales</taxon>
        <taxon>Asteraceae</taxon>
        <taxon>Asteroideae</taxon>
        <taxon>Heliantheae alliance</taxon>
        <taxon>Eupatorieae</taxon>
        <taxon>Mikania</taxon>
    </lineage>
</organism>
<protein>
    <submittedName>
        <fullName evidence="2">Uncharacterized protein</fullName>
    </submittedName>
</protein>
<sequence>MRDEILIDDDDEEEEDENVYFSDDEDEINDDVDNEDDDDIKDTQYYRMADVARSHDGDGGNEPPYGPPYNLPLPLEFDYSSNQFRAVGENYQLFVRLVSNEVDRHAPFHYPSWQEVPGEIKMSILTTLHHYFDLQRYHNTEYWEGIKQGIQSDCTNRYKDRKTKLKKHFDKVGGYDNTERAKTKPPEGMNPDAWVRVIEDLFTAPTYQKRSQANSANRSKQLYGSYHGTQSYAQRRYTEIQETGVAKHVEAQVGTMRWQKLIG</sequence>
<dbReference type="AlphaFoldDB" id="A0A5N6PR55"/>
<dbReference type="EMBL" id="SZYD01000003">
    <property type="protein sequence ID" value="KAD6796151.1"/>
    <property type="molecule type" value="Genomic_DNA"/>
</dbReference>
<proteinExistence type="predicted"/>
<keyword evidence="3" id="KW-1185">Reference proteome</keyword>
<evidence type="ECO:0000256" key="1">
    <source>
        <dbReference type="SAM" id="MobiDB-lite"/>
    </source>
</evidence>
<dbReference type="Proteomes" id="UP000326396">
    <property type="component" value="Linkage Group LG11"/>
</dbReference>
<evidence type="ECO:0000313" key="3">
    <source>
        <dbReference type="Proteomes" id="UP000326396"/>
    </source>
</evidence>
<feature type="region of interest" description="Disordered" evidence="1">
    <location>
        <begin position="1"/>
        <end position="47"/>
    </location>
</feature>
<evidence type="ECO:0000313" key="2">
    <source>
        <dbReference type="EMBL" id="KAD6796151.1"/>
    </source>
</evidence>
<feature type="compositionally biased region" description="Acidic residues" evidence="1">
    <location>
        <begin position="1"/>
        <end position="40"/>
    </location>
</feature>
<name>A0A5N6PR55_9ASTR</name>
<reference evidence="2 3" key="1">
    <citation type="submission" date="2019-05" db="EMBL/GenBank/DDBJ databases">
        <title>Mikania micrantha, genome provides insights into the molecular mechanism of rapid growth.</title>
        <authorList>
            <person name="Liu B."/>
        </authorList>
    </citation>
    <scope>NUCLEOTIDE SEQUENCE [LARGE SCALE GENOMIC DNA]</scope>
    <source>
        <strain evidence="2">NLD-2019</strain>
        <tissue evidence="2">Leaf</tissue>
    </source>
</reference>
<comment type="caution">
    <text evidence="2">The sequence shown here is derived from an EMBL/GenBank/DDBJ whole genome shotgun (WGS) entry which is preliminary data.</text>
</comment>
<accession>A0A5N6PR55</accession>
<gene>
    <name evidence="2" type="ORF">E3N88_07047</name>
</gene>